<feature type="chain" id="PRO_5015854093" evidence="1">
    <location>
        <begin position="19"/>
        <end position="169"/>
    </location>
</feature>
<evidence type="ECO:0000256" key="1">
    <source>
        <dbReference type="SAM" id="SignalP"/>
    </source>
</evidence>
<reference evidence="3 4" key="1">
    <citation type="submission" date="2018-05" db="EMBL/GenBank/DDBJ databases">
        <title>Marinifilum breve JC075T sp. nov., a marine bacterium isolated from Yongle Blue Hole in the South China Sea.</title>
        <authorList>
            <person name="Fu T."/>
        </authorList>
    </citation>
    <scope>NUCLEOTIDE SEQUENCE [LARGE SCALE GENOMIC DNA]</scope>
    <source>
        <strain evidence="3 4">JC075</strain>
    </source>
</reference>
<dbReference type="RefSeq" id="WP_110359641.1">
    <property type="nucleotide sequence ID" value="NZ_QFLI01000002.1"/>
</dbReference>
<accession>A0A2V4A2B3</accession>
<proteinExistence type="predicted"/>
<evidence type="ECO:0000313" key="3">
    <source>
        <dbReference type="EMBL" id="PXY02007.1"/>
    </source>
</evidence>
<feature type="signal peptide" evidence="1">
    <location>
        <begin position="1"/>
        <end position="18"/>
    </location>
</feature>
<feature type="domain" description="SnoaL-like" evidence="2">
    <location>
        <begin position="21"/>
        <end position="144"/>
    </location>
</feature>
<dbReference type="Proteomes" id="UP000248079">
    <property type="component" value="Unassembled WGS sequence"/>
</dbReference>
<evidence type="ECO:0000313" key="4">
    <source>
        <dbReference type="Proteomes" id="UP000248079"/>
    </source>
</evidence>
<dbReference type="OrthoDB" id="2599042at2"/>
<gene>
    <name evidence="3" type="ORF">DF185_04985</name>
</gene>
<keyword evidence="4" id="KW-1185">Reference proteome</keyword>
<evidence type="ECO:0000259" key="2">
    <source>
        <dbReference type="Pfam" id="PF13577"/>
    </source>
</evidence>
<protein>
    <submittedName>
        <fullName evidence="3">Nuclear transport factor 2 family protein</fullName>
    </submittedName>
</protein>
<dbReference type="SUPFAM" id="SSF54427">
    <property type="entry name" value="NTF2-like"/>
    <property type="match status" value="1"/>
</dbReference>
<dbReference type="EMBL" id="QFLI01000002">
    <property type="protein sequence ID" value="PXY02007.1"/>
    <property type="molecule type" value="Genomic_DNA"/>
</dbReference>
<dbReference type="AlphaFoldDB" id="A0A2V4A2B3"/>
<dbReference type="InterPro" id="IPR037401">
    <property type="entry name" value="SnoaL-like"/>
</dbReference>
<dbReference type="InterPro" id="IPR032710">
    <property type="entry name" value="NTF2-like_dom_sf"/>
</dbReference>
<name>A0A2V4A2B3_9BACT</name>
<sequence length="169" mass="19087">MRTIVIALLSMISITVNAQNMKDINETIAQFFVASDNRDWNKVEAIFANEVELDYSSMNGNPAMTLSPKQITDSWKTVLPGFTHTHHQIGNMISKANGNSAEAFCYGTATHYLEHEAGNVWTVVGSYNFELKLDGENWRISKMKFNFKYMDGNTQLPQVAIEKVKESNK</sequence>
<dbReference type="Gene3D" id="3.10.450.50">
    <property type="match status" value="1"/>
</dbReference>
<comment type="caution">
    <text evidence="3">The sequence shown here is derived from an EMBL/GenBank/DDBJ whole genome shotgun (WGS) entry which is preliminary data.</text>
</comment>
<organism evidence="3 4">
    <name type="scientific">Marinifilum breve</name>
    <dbReference type="NCBI Taxonomy" id="2184082"/>
    <lineage>
        <taxon>Bacteria</taxon>
        <taxon>Pseudomonadati</taxon>
        <taxon>Bacteroidota</taxon>
        <taxon>Bacteroidia</taxon>
        <taxon>Marinilabiliales</taxon>
        <taxon>Marinifilaceae</taxon>
    </lineage>
</organism>
<keyword evidence="1" id="KW-0732">Signal</keyword>
<dbReference type="Pfam" id="PF13577">
    <property type="entry name" value="SnoaL_4"/>
    <property type="match status" value="1"/>
</dbReference>